<dbReference type="InterPro" id="IPR011050">
    <property type="entry name" value="Pectin_lyase_fold/virulence"/>
</dbReference>
<dbReference type="Pfam" id="PF05860">
    <property type="entry name" value="TPS"/>
    <property type="match status" value="1"/>
</dbReference>
<accession>A0AAE7JSU6</accession>
<dbReference type="EMBL" id="CP054160">
    <property type="protein sequence ID" value="QKJ58329.1"/>
    <property type="molecule type" value="Genomic_DNA"/>
</dbReference>
<proteinExistence type="predicted"/>
<dbReference type="InterPro" id="IPR012334">
    <property type="entry name" value="Pectin_lyas_fold"/>
</dbReference>
<dbReference type="Pfam" id="PF05594">
    <property type="entry name" value="Fil_haemagg"/>
    <property type="match status" value="1"/>
</dbReference>
<reference evidence="3" key="1">
    <citation type="submission" date="2020-03" db="EMBL/GenBank/DDBJ databases">
        <title>Genome sequences of seven Enterobacteriaceae strains isolated from Canadian wastewater treatment facilities.</title>
        <authorList>
            <person name="Huang H."/>
            <person name="Chmara J.T."/>
            <person name="Duceppe M.-O."/>
        </authorList>
    </citation>
    <scope>NUCLEOTIDE SEQUENCE [LARGE SCALE GENOMIC DNA]</scope>
    <source>
        <strain evidence="3">Biosolid 3</strain>
    </source>
</reference>
<gene>
    <name evidence="2" type="ORF">G9399_08015</name>
</gene>
<evidence type="ECO:0000313" key="2">
    <source>
        <dbReference type="EMBL" id="QKJ58329.1"/>
    </source>
</evidence>
<dbReference type="NCBIfam" id="TIGR01901">
    <property type="entry name" value="adhes_NPXG"/>
    <property type="match status" value="1"/>
</dbReference>
<dbReference type="Gene3D" id="2.160.20.10">
    <property type="entry name" value="Single-stranded right-handed beta-helix, Pectin lyase-like"/>
    <property type="match status" value="1"/>
</dbReference>
<dbReference type="InterPro" id="IPR008619">
    <property type="entry name" value="Filamentous_hemagglutn_rpt"/>
</dbReference>
<dbReference type="AlphaFoldDB" id="A0AAE7JSU6"/>
<dbReference type="RefSeq" id="WP_173408949.1">
    <property type="nucleotide sequence ID" value="NZ_CP054160.3"/>
</dbReference>
<dbReference type="NCBIfam" id="TIGR01731">
    <property type="entry name" value="fil_hemag_20aa"/>
    <property type="match status" value="5"/>
</dbReference>
<dbReference type="Proteomes" id="UP000503464">
    <property type="component" value="Chromosome"/>
</dbReference>
<organism evidence="2 3">
    <name type="scientific">Serratia fonticola</name>
    <dbReference type="NCBI Taxonomy" id="47917"/>
    <lineage>
        <taxon>Bacteria</taxon>
        <taxon>Pseudomonadati</taxon>
        <taxon>Pseudomonadota</taxon>
        <taxon>Gammaproteobacteria</taxon>
        <taxon>Enterobacterales</taxon>
        <taxon>Yersiniaceae</taxon>
        <taxon>Serratia</taxon>
    </lineage>
</organism>
<evidence type="ECO:0000313" key="3">
    <source>
        <dbReference type="Proteomes" id="UP000503464"/>
    </source>
</evidence>
<protein>
    <submittedName>
        <fullName evidence="2">Filamentous hemagglutinin N-terminal domain-containing protein</fullName>
    </submittedName>
</protein>
<dbReference type="InterPro" id="IPR010069">
    <property type="entry name" value="CdiA_FHA1_rpt"/>
</dbReference>
<dbReference type="InterPro" id="IPR008638">
    <property type="entry name" value="FhaB/CdiA-like_TPS"/>
</dbReference>
<dbReference type="SMART" id="SM00912">
    <property type="entry name" value="Haemagg_act"/>
    <property type="match status" value="1"/>
</dbReference>
<feature type="domain" description="Filamentous haemagglutinin FhaB/tRNA nuclease CdiA-like TPS" evidence="1">
    <location>
        <begin position="78"/>
        <end position="198"/>
    </location>
</feature>
<dbReference type="SUPFAM" id="SSF51126">
    <property type="entry name" value="Pectin lyase-like"/>
    <property type="match status" value="1"/>
</dbReference>
<sequence>MKSVAKPFSTSSATHIDSLCISNIIGNNIMTLKNKQKPFFAKLSPICFFSLLALQGVTVAQAAIVSAPGGPSLGASSIKGGTVIDINKPGRGGVSHNIYNQFDVDHGGVVLNNSAQNSTTQVAGAINGNKNLANGAANVILNEVNSAKASQLNGLIEVAGQNAQVIIANPSGITCNGCGFINANRATLTTGKASVANGRVLDYVVNKGKITITGDGLQSSSANYTDLIAHTVAINADVQAQDLRVTYGQNRVNVDNTKATLLSAARQSGIGLDVSNLGGMYANKITLIGTGNGVGVNNAGTLAASVGDVAMNMNGSLTNKGTISAQKDIRVVLTPSNNNTYVINSPGGYLEAGSDIDIKSSYVRNIKGTMVADGNINIDSSAALSSNVGVDNDSGELSAGKGITINTKGASIKNSSGIISAVDDVTLDAKYGVNNYLGRIVSDVGGVTVNTANTLFNDRGIIEANCCVTLNAYKISSQYGLIQTKDDVVINVSSELNNTQGEILAEGNIAIKASEIKNNSGKIMAQEALNIEAARLVNSAYHNPTQEYGIFSGGDMSLNLSSSLNNEYGVIASQGDITITPNYLIANKHGHIGSDKNITLTAASIGNHNGKMIAGENLVVNASRLDNGSSASTAGNIEAGDTLEINMKRGPLSGGQQVDGSFYNQGTLAGKNKIKIDTDGKFGNYGKMISDNTVEIHTKY</sequence>
<name>A0AAE7JSU6_SERFO</name>
<evidence type="ECO:0000259" key="1">
    <source>
        <dbReference type="SMART" id="SM00912"/>
    </source>
</evidence>